<reference evidence="1" key="1">
    <citation type="submission" date="2010-04" db="EMBL/GenBank/DDBJ databases">
        <authorList>
            <person name="Reid K.E."/>
            <person name="Liao N."/>
            <person name="Chan S."/>
            <person name="Docking R."/>
            <person name="Taylor G."/>
            <person name="Moore R."/>
            <person name="Mayo M."/>
            <person name="Munro S."/>
            <person name="King J."/>
            <person name="Yanchuk A."/>
            <person name="Holt R."/>
            <person name="Jones S."/>
            <person name="Marra M."/>
            <person name="Ritland C.E."/>
            <person name="Ritland K."/>
            <person name="Bohlmann J."/>
        </authorList>
    </citation>
    <scope>NUCLEOTIDE SEQUENCE</scope>
    <source>
        <tissue evidence="1">Buds collected with no treatment. Collection October 2007</tissue>
    </source>
</reference>
<proteinExistence type="evidence at transcript level"/>
<dbReference type="AlphaFoldDB" id="D5A953"/>
<name>D5A953_PICSI</name>
<accession>D5A953</accession>
<evidence type="ECO:0000313" key="1">
    <source>
        <dbReference type="EMBL" id="ADE76072.1"/>
    </source>
</evidence>
<organism evidence="1">
    <name type="scientific">Picea sitchensis</name>
    <name type="common">Sitka spruce</name>
    <name type="synonym">Pinus sitchensis</name>
    <dbReference type="NCBI Taxonomy" id="3332"/>
    <lineage>
        <taxon>Eukaryota</taxon>
        <taxon>Viridiplantae</taxon>
        <taxon>Streptophyta</taxon>
        <taxon>Embryophyta</taxon>
        <taxon>Tracheophyta</taxon>
        <taxon>Spermatophyta</taxon>
        <taxon>Pinopsida</taxon>
        <taxon>Pinidae</taxon>
        <taxon>Conifers I</taxon>
        <taxon>Pinales</taxon>
        <taxon>Pinaceae</taxon>
        <taxon>Picea</taxon>
    </lineage>
</organism>
<dbReference type="EMBL" id="BT122708">
    <property type="protein sequence ID" value="ADE76072.1"/>
    <property type="molecule type" value="mRNA"/>
</dbReference>
<sequence length="49" mass="5882">MLFAEKQGWDQVLLSARIVAKVMQINQRYLELSLSREERFTLRLEVLQM</sequence>
<protein>
    <submittedName>
        <fullName evidence="1">Uncharacterized protein</fullName>
    </submittedName>
</protein>